<accession>A0ABR8PMP0</accession>
<evidence type="ECO:0000313" key="2">
    <source>
        <dbReference type="Proteomes" id="UP000659496"/>
    </source>
</evidence>
<dbReference type="Proteomes" id="UP000659496">
    <property type="component" value="Unassembled WGS sequence"/>
</dbReference>
<dbReference type="InterPro" id="IPR014962">
    <property type="entry name" value="YolD"/>
</dbReference>
<organism evidence="1 2">
    <name type="scientific">Sporosarcina gallistercoris</name>
    <dbReference type="NCBI Taxonomy" id="2762245"/>
    <lineage>
        <taxon>Bacteria</taxon>
        <taxon>Bacillati</taxon>
        <taxon>Bacillota</taxon>
        <taxon>Bacilli</taxon>
        <taxon>Bacillales</taxon>
        <taxon>Caryophanaceae</taxon>
        <taxon>Sporosarcina</taxon>
    </lineage>
</organism>
<sequence>MLRDRGKIKWTALMLPEHVERLRAWQAEDAQPVRSEPDEQQLEEWNYIIAAAMETHQAITIKHWQNDRPVTEDFYVHCLEPERKQLRVVTADGGAHILSLLDIETIYEIG</sequence>
<keyword evidence="2" id="KW-1185">Reference proteome</keyword>
<gene>
    <name evidence="1" type="ORF">H9659_13950</name>
</gene>
<protein>
    <submittedName>
        <fullName evidence="1">YolD-like family protein</fullName>
    </submittedName>
</protein>
<proteinExistence type="predicted"/>
<dbReference type="RefSeq" id="WP_191691620.1">
    <property type="nucleotide sequence ID" value="NZ_JACSQY010000013.1"/>
</dbReference>
<evidence type="ECO:0000313" key="1">
    <source>
        <dbReference type="EMBL" id="MBD7909436.1"/>
    </source>
</evidence>
<comment type="caution">
    <text evidence="1">The sequence shown here is derived from an EMBL/GenBank/DDBJ whole genome shotgun (WGS) entry which is preliminary data.</text>
</comment>
<dbReference type="Pfam" id="PF08863">
    <property type="entry name" value="YolD"/>
    <property type="match status" value="1"/>
</dbReference>
<reference evidence="1 2" key="1">
    <citation type="submission" date="2020-08" db="EMBL/GenBank/DDBJ databases">
        <title>A Genomic Blueprint of the Chicken Gut Microbiome.</title>
        <authorList>
            <person name="Gilroy R."/>
            <person name="Ravi A."/>
            <person name="Getino M."/>
            <person name="Pursley I."/>
            <person name="Horton D.L."/>
            <person name="Alikhan N.-F."/>
            <person name="Baker D."/>
            <person name="Gharbi K."/>
            <person name="Hall N."/>
            <person name="Watson M."/>
            <person name="Adriaenssens E.M."/>
            <person name="Foster-Nyarko E."/>
            <person name="Jarju S."/>
            <person name="Secka A."/>
            <person name="Antonio M."/>
            <person name="Oren A."/>
            <person name="Chaudhuri R."/>
            <person name="La Ragione R.M."/>
            <person name="Hildebrand F."/>
            <person name="Pallen M.J."/>
        </authorList>
    </citation>
    <scope>NUCLEOTIDE SEQUENCE [LARGE SCALE GENOMIC DNA]</scope>
    <source>
        <strain evidence="1 2">Sa3CUA8</strain>
    </source>
</reference>
<name>A0ABR8PMP0_9BACL</name>
<dbReference type="EMBL" id="JACSQY010000013">
    <property type="protein sequence ID" value="MBD7909436.1"/>
    <property type="molecule type" value="Genomic_DNA"/>
</dbReference>